<dbReference type="InterPro" id="IPR025392">
    <property type="entry name" value="DUF4124"/>
</dbReference>
<feature type="domain" description="DUF4124" evidence="7">
    <location>
        <begin position="15"/>
        <end position="56"/>
    </location>
</feature>
<proteinExistence type="predicted"/>
<keyword evidence="2 3" id="KW-0802">TPR repeat</keyword>
<evidence type="ECO:0000313" key="8">
    <source>
        <dbReference type="EMBL" id="ABV35462.1"/>
    </source>
</evidence>
<feature type="region of interest" description="Disordered" evidence="4">
    <location>
        <begin position="41"/>
        <end position="65"/>
    </location>
</feature>
<dbReference type="AlphaFoldDB" id="A8FRI9"/>
<dbReference type="SUPFAM" id="SSF81901">
    <property type="entry name" value="HCP-like"/>
    <property type="match status" value="1"/>
</dbReference>
<evidence type="ECO:0000256" key="5">
    <source>
        <dbReference type="SAM" id="SignalP"/>
    </source>
</evidence>
<dbReference type="InterPro" id="IPR019734">
    <property type="entry name" value="TPR_rpt"/>
</dbReference>
<evidence type="ECO:0000256" key="4">
    <source>
        <dbReference type="SAM" id="MobiDB-lite"/>
    </source>
</evidence>
<dbReference type="InterPro" id="IPR050498">
    <property type="entry name" value="Ycf3"/>
</dbReference>
<dbReference type="RefSeq" id="WP_012141198.1">
    <property type="nucleotide sequence ID" value="NC_009831.1"/>
</dbReference>
<dbReference type="OrthoDB" id="8350575at2"/>
<evidence type="ECO:0000313" key="9">
    <source>
        <dbReference type="Proteomes" id="UP000002015"/>
    </source>
</evidence>
<name>A8FRI9_SHESH</name>
<feature type="signal peptide" evidence="5">
    <location>
        <begin position="1"/>
        <end position="25"/>
    </location>
</feature>
<dbReference type="eggNOG" id="COG0457">
    <property type="taxonomic scope" value="Bacteria"/>
</dbReference>
<keyword evidence="5" id="KW-0732">Signal</keyword>
<organism evidence="8 9">
    <name type="scientific">Shewanella sediminis (strain HAW-EB3)</name>
    <dbReference type="NCBI Taxonomy" id="425104"/>
    <lineage>
        <taxon>Bacteria</taxon>
        <taxon>Pseudomonadati</taxon>
        <taxon>Pseudomonadota</taxon>
        <taxon>Gammaproteobacteria</taxon>
        <taxon>Alteromonadales</taxon>
        <taxon>Shewanellaceae</taxon>
        <taxon>Shewanella</taxon>
    </lineage>
</organism>
<dbReference type="EMBL" id="CP000821">
    <property type="protein sequence ID" value="ABV35462.1"/>
    <property type="molecule type" value="Genomic_DNA"/>
</dbReference>
<evidence type="ECO:0000256" key="1">
    <source>
        <dbReference type="ARBA" id="ARBA00022737"/>
    </source>
</evidence>
<dbReference type="Pfam" id="PF13511">
    <property type="entry name" value="DUF4124"/>
    <property type="match status" value="1"/>
</dbReference>
<accession>A8FRI9</accession>
<evidence type="ECO:0000259" key="6">
    <source>
        <dbReference type="Pfam" id="PF13226"/>
    </source>
</evidence>
<keyword evidence="9" id="KW-1185">Reference proteome</keyword>
<evidence type="ECO:0000256" key="3">
    <source>
        <dbReference type="PROSITE-ProRule" id="PRU00339"/>
    </source>
</evidence>
<dbReference type="STRING" id="425104.Ssed_0851"/>
<dbReference type="Proteomes" id="UP000002015">
    <property type="component" value="Chromosome"/>
</dbReference>
<dbReference type="KEGG" id="sse:Ssed_0851"/>
<dbReference type="Pfam" id="PF13226">
    <property type="entry name" value="DUF4034"/>
    <property type="match status" value="1"/>
</dbReference>
<dbReference type="Pfam" id="PF13432">
    <property type="entry name" value="TPR_16"/>
    <property type="match status" value="1"/>
</dbReference>
<dbReference type="PANTHER" id="PTHR44858:SF1">
    <property type="entry name" value="UDP-N-ACETYLGLUCOSAMINE--PEPTIDE N-ACETYLGLUCOSAMINYLTRANSFERASE SPINDLY-RELATED"/>
    <property type="match status" value="1"/>
</dbReference>
<feature type="repeat" description="TPR" evidence="3">
    <location>
        <begin position="319"/>
        <end position="352"/>
    </location>
</feature>
<gene>
    <name evidence="8" type="ordered locus">Ssed_0851</name>
</gene>
<dbReference type="SUPFAM" id="SSF48452">
    <property type="entry name" value="TPR-like"/>
    <property type="match status" value="1"/>
</dbReference>
<feature type="repeat" description="TPR" evidence="3">
    <location>
        <begin position="353"/>
        <end position="386"/>
    </location>
</feature>
<reference evidence="8 9" key="1">
    <citation type="submission" date="2007-08" db="EMBL/GenBank/DDBJ databases">
        <title>Complete sequence of Shewanella sediminis HAW-EB3.</title>
        <authorList>
            <consortium name="US DOE Joint Genome Institute"/>
            <person name="Copeland A."/>
            <person name="Lucas S."/>
            <person name="Lapidus A."/>
            <person name="Barry K."/>
            <person name="Glavina del Rio T."/>
            <person name="Dalin E."/>
            <person name="Tice H."/>
            <person name="Pitluck S."/>
            <person name="Chertkov O."/>
            <person name="Brettin T."/>
            <person name="Bruce D."/>
            <person name="Detter J.C."/>
            <person name="Han C."/>
            <person name="Schmutz J."/>
            <person name="Larimer F."/>
            <person name="Land M."/>
            <person name="Hauser L."/>
            <person name="Kyrpides N."/>
            <person name="Kim E."/>
            <person name="Zhao J.-S."/>
            <person name="Richardson P."/>
        </authorList>
    </citation>
    <scope>NUCLEOTIDE SEQUENCE [LARGE SCALE GENOMIC DNA]</scope>
    <source>
        <strain evidence="8 9">HAW-EB3</strain>
    </source>
</reference>
<dbReference type="PANTHER" id="PTHR44858">
    <property type="entry name" value="TETRATRICOPEPTIDE REPEAT PROTEIN 6"/>
    <property type="match status" value="1"/>
</dbReference>
<keyword evidence="1" id="KW-0677">Repeat</keyword>
<feature type="repeat" description="TPR" evidence="3">
    <location>
        <begin position="431"/>
        <end position="464"/>
    </location>
</feature>
<feature type="chain" id="PRO_5005660992" description="DUF4124 domain-containing protein" evidence="5">
    <location>
        <begin position="26"/>
        <end position="544"/>
    </location>
</feature>
<sequence precursor="true">MTLKTIHSLLLSCFLLGLYLPSALAQVYKWVDEDGVVHFSDKPPVEQPKETDSPSNQSKHISESRAAERLVSKSTRWFQSMSQSQGITLTIRQLLRQRKYEYLNIVLEDLQSASELSYDKELELFTAYKAFRLDSNAYISLLDEWITYDPSQYYGYLAKAEYFYGAAWRARGTKAIKDTSADQLTNMKEVMLEAKEQLELVQNLFADSMVSYGLQIAMANSLGDESEVAIIAKKALEIKPASYYVRAIYLRTLTPRWGGSFEKMELFFKESSEFIRDNPKLTQLQGLIFLEAGQLASLQKRYDQAESIFDRALLYGDNDEVLANRGKSRYRQGKYQEALDDLNRAIGMSREYGEYYHWRGKIYSAMKQYSNSLSDFERAAQLMPNDKDLKQHRQRIETLLAKQSEGKAVAFKRSKALDQLDDAIKKEPSNALHYYSRSLAYIELKQYDSAVEDLKKAITHNPHEYQYYLSMDWLLIKRRDWKQIIYYWDIYLNLYPKDHQAYLERSGAYFHQGNIQAAARDAKMSAKLGNKEALAFYEELKQKL</sequence>
<dbReference type="HOGENOM" id="CLU_500461_0_0_6"/>
<dbReference type="InterPro" id="IPR025115">
    <property type="entry name" value="DUF4034"/>
</dbReference>
<feature type="compositionally biased region" description="Basic and acidic residues" evidence="4">
    <location>
        <begin position="41"/>
        <end position="52"/>
    </location>
</feature>
<dbReference type="Gene3D" id="1.25.40.10">
    <property type="entry name" value="Tetratricopeptide repeat domain"/>
    <property type="match status" value="3"/>
</dbReference>
<protein>
    <recommendedName>
        <fullName evidence="10">DUF4124 domain-containing protein</fullName>
    </recommendedName>
</protein>
<evidence type="ECO:0000259" key="7">
    <source>
        <dbReference type="Pfam" id="PF13511"/>
    </source>
</evidence>
<evidence type="ECO:0008006" key="10">
    <source>
        <dbReference type="Google" id="ProtNLM"/>
    </source>
</evidence>
<dbReference type="InterPro" id="IPR011990">
    <property type="entry name" value="TPR-like_helical_dom_sf"/>
</dbReference>
<dbReference type="SMART" id="SM00028">
    <property type="entry name" value="TPR"/>
    <property type="match status" value="5"/>
</dbReference>
<feature type="domain" description="DUF4034" evidence="6">
    <location>
        <begin position="90"/>
        <end position="185"/>
    </location>
</feature>
<dbReference type="PROSITE" id="PS50005">
    <property type="entry name" value="TPR"/>
    <property type="match status" value="3"/>
</dbReference>
<dbReference type="Pfam" id="PF13181">
    <property type="entry name" value="TPR_8"/>
    <property type="match status" value="2"/>
</dbReference>
<evidence type="ECO:0000256" key="2">
    <source>
        <dbReference type="ARBA" id="ARBA00022803"/>
    </source>
</evidence>